<dbReference type="PROSITE" id="PS51900">
    <property type="entry name" value="CB"/>
    <property type="match status" value="1"/>
</dbReference>
<dbReference type="InterPro" id="IPR044068">
    <property type="entry name" value="CB"/>
</dbReference>
<evidence type="ECO:0000256" key="1">
    <source>
        <dbReference type="ARBA" id="ARBA00023125"/>
    </source>
</evidence>
<dbReference type="Proteomes" id="UP001217089">
    <property type="component" value="Unassembled WGS sequence"/>
</dbReference>
<protein>
    <recommendedName>
        <fullName evidence="3">Core-binding (CB) domain-containing protein</fullName>
    </recommendedName>
</protein>
<feature type="compositionally biased region" description="Basic residues" evidence="2">
    <location>
        <begin position="48"/>
        <end position="57"/>
    </location>
</feature>
<feature type="domain" description="Core-binding (CB)" evidence="3">
    <location>
        <begin position="53"/>
        <end position="134"/>
    </location>
</feature>
<keyword evidence="5" id="KW-1185">Reference proteome</keyword>
<gene>
    <name evidence="4" type="ORF">KUTeg_011942</name>
</gene>
<organism evidence="4 5">
    <name type="scientific">Tegillarca granosa</name>
    <name type="common">Malaysian cockle</name>
    <name type="synonym">Anadara granosa</name>
    <dbReference type="NCBI Taxonomy" id="220873"/>
    <lineage>
        <taxon>Eukaryota</taxon>
        <taxon>Metazoa</taxon>
        <taxon>Spiralia</taxon>
        <taxon>Lophotrochozoa</taxon>
        <taxon>Mollusca</taxon>
        <taxon>Bivalvia</taxon>
        <taxon>Autobranchia</taxon>
        <taxon>Pteriomorphia</taxon>
        <taxon>Arcoida</taxon>
        <taxon>Arcoidea</taxon>
        <taxon>Arcidae</taxon>
        <taxon>Tegillarca</taxon>
    </lineage>
</organism>
<evidence type="ECO:0000313" key="5">
    <source>
        <dbReference type="Proteomes" id="UP001217089"/>
    </source>
</evidence>
<name>A0ABQ9F2G1_TEGGR</name>
<dbReference type="Gene3D" id="1.10.150.130">
    <property type="match status" value="1"/>
</dbReference>
<dbReference type="PANTHER" id="PTHR35617">
    <property type="entry name" value="PHAGE_INTEGRASE DOMAIN-CONTAINING PROTEIN"/>
    <property type="match status" value="1"/>
</dbReference>
<evidence type="ECO:0000313" key="4">
    <source>
        <dbReference type="EMBL" id="KAJ8310077.1"/>
    </source>
</evidence>
<proteinExistence type="predicted"/>
<dbReference type="InterPro" id="IPR010998">
    <property type="entry name" value="Integrase_recombinase_N"/>
</dbReference>
<feature type="region of interest" description="Disordered" evidence="2">
    <location>
        <begin position="1"/>
        <end position="58"/>
    </location>
</feature>
<accession>A0ABQ9F2G1</accession>
<dbReference type="SUPFAM" id="SSF47823">
    <property type="entry name" value="lambda integrase-like, N-terminal domain"/>
    <property type="match status" value="1"/>
</dbReference>
<dbReference type="EMBL" id="JARBDR010000640">
    <property type="protein sequence ID" value="KAJ8310077.1"/>
    <property type="molecule type" value="Genomic_DNA"/>
</dbReference>
<comment type="caution">
    <text evidence="4">The sequence shown here is derived from an EMBL/GenBank/DDBJ whole genome shotgun (WGS) entry which is preliminary data.</text>
</comment>
<dbReference type="PANTHER" id="PTHR35617:SF3">
    <property type="entry name" value="CORE-BINDING (CB) DOMAIN-CONTAINING PROTEIN"/>
    <property type="match status" value="1"/>
</dbReference>
<evidence type="ECO:0000256" key="2">
    <source>
        <dbReference type="SAM" id="MobiDB-lite"/>
    </source>
</evidence>
<keyword evidence="1" id="KW-0238">DNA-binding</keyword>
<sequence>MVSTASKSVDRHTKKVTNSSSYVDTNERSGSSPKSRKPKSGNLENFKHKSPSKKFSKKAREYISKSRRLSTQRLYHSRLSIYHSWCDQQNVLPDSATVEQMADFFIYLHEKRKLKSVTISGYRSAIATFHKGWNGSSVSLNKDLTNLIKGIFNSNPNIRSLLPNWDLPSVLLALCDFPFDPIYTCELKFLTWKTVFLLAVATASRVSEFEKRGVRLLPNLKFLTKSQRLGKVWNPLFIPQFDRFATDERDLLLCPCRSLKEYVKRTKSIRGQIQNLFLTYQKGFCKAAAKTTLSRWIVSLIRYVYDKLPDLNLEPMIQEDWLHDGPCLMSILQAAHWATETTFTSFYLKDVGVEDSFAKASVSAHNTRRLATSWALFYGASVQSILQVAYWTTETTFTSFYLKNVGLEDRFAKASVLKTTNWAGERKKQTYSEDKH</sequence>
<evidence type="ECO:0000259" key="3">
    <source>
        <dbReference type="PROSITE" id="PS51900"/>
    </source>
</evidence>
<reference evidence="4 5" key="1">
    <citation type="submission" date="2022-12" db="EMBL/GenBank/DDBJ databases">
        <title>Chromosome-level genome of Tegillarca granosa.</title>
        <authorList>
            <person name="Kim J."/>
        </authorList>
    </citation>
    <scope>NUCLEOTIDE SEQUENCE [LARGE SCALE GENOMIC DNA]</scope>
    <source>
        <strain evidence="4">Teg-2019</strain>
        <tissue evidence="4">Adductor muscle</tissue>
    </source>
</reference>